<reference evidence="1 2" key="1">
    <citation type="journal article" date="2014" name="Genome Announc.">
        <title>Complete Genome Sequence of Polychlorinated Biphenyl Degrader Comamonas testosteroni TK102 (NBRC 109938).</title>
        <authorList>
            <person name="Fukuda K."/>
            <person name="Hosoyama A."/>
            <person name="Tsuchikane K."/>
            <person name="Ohji S."/>
            <person name="Yamazoe A."/>
            <person name="Fujita N."/>
            <person name="Shintani M."/>
            <person name="Kimbara K."/>
        </authorList>
    </citation>
    <scope>NUCLEOTIDE SEQUENCE [LARGE SCALE GENOMIC DNA]</scope>
    <source>
        <strain evidence="1">TK102</strain>
    </source>
</reference>
<proteinExistence type="predicted"/>
<dbReference type="Proteomes" id="UP000028782">
    <property type="component" value="Chromosome"/>
</dbReference>
<dbReference type="EMBL" id="CP006704">
    <property type="protein sequence ID" value="AIJ46060.1"/>
    <property type="molecule type" value="Genomic_DNA"/>
</dbReference>
<evidence type="ECO:0000313" key="1">
    <source>
        <dbReference type="EMBL" id="AIJ46060.1"/>
    </source>
</evidence>
<dbReference type="AlphaFoldDB" id="A0A076PQY2"/>
<sequence length="36" mass="3991">MHGFAQHAVAVQRVGMHGLQRGKLKALIAVRTPRVR</sequence>
<dbReference type="KEGG" id="ctes:O987_09675"/>
<organism evidence="1 2">
    <name type="scientific">Comamonas testosteroni TK102</name>
    <dbReference type="NCBI Taxonomy" id="1392005"/>
    <lineage>
        <taxon>Bacteria</taxon>
        <taxon>Pseudomonadati</taxon>
        <taxon>Pseudomonadota</taxon>
        <taxon>Betaproteobacteria</taxon>
        <taxon>Burkholderiales</taxon>
        <taxon>Comamonadaceae</taxon>
        <taxon>Comamonas</taxon>
    </lineage>
</organism>
<accession>A0A076PQY2</accession>
<name>A0A076PQY2_COMTE</name>
<dbReference type="HOGENOM" id="CLU_3355576_0_0_4"/>
<protein>
    <submittedName>
        <fullName evidence="1">Uncharacterized protein</fullName>
    </submittedName>
</protein>
<evidence type="ECO:0000313" key="2">
    <source>
        <dbReference type="Proteomes" id="UP000028782"/>
    </source>
</evidence>
<gene>
    <name evidence="1" type="ORF">O987_09675</name>
</gene>